<accession>A0AAN4ZHD5</accession>
<dbReference type="InterPro" id="IPR008999">
    <property type="entry name" value="Actin-crosslinking"/>
</dbReference>
<dbReference type="PANTHER" id="PTHR33351">
    <property type="entry name" value="HISACTOPHILIN-1-RELATED"/>
    <property type="match status" value="1"/>
</dbReference>
<dbReference type="Gene3D" id="2.80.10.50">
    <property type="match status" value="1"/>
</dbReference>
<evidence type="ECO:0000313" key="2">
    <source>
        <dbReference type="EMBL" id="GMR37720.1"/>
    </source>
</evidence>
<dbReference type="PANTHER" id="PTHR33351:SF1">
    <property type="entry name" value="IG-LIKE DOMAIN-CONTAINING PROTEIN-RELATED"/>
    <property type="match status" value="1"/>
</dbReference>
<gene>
    <name evidence="2" type="ORF">PMAYCL1PPCAC_07915</name>
</gene>
<dbReference type="GO" id="GO:0015629">
    <property type="term" value="C:actin cytoskeleton"/>
    <property type="evidence" value="ECO:0007669"/>
    <property type="project" value="TreeGrafter"/>
</dbReference>
<keyword evidence="1" id="KW-0732">Signal</keyword>
<dbReference type="InterPro" id="IPR052883">
    <property type="entry name" value="Hisactophilin"/>
</dbReference>
<feature type="non-terminal residue" evidence="2">
    <location>
        <position position="1"/>
    </location>
</feature>
<dbReference type="GO" id="GO:0030041">
    <property type="term" value="P:actin filament polymerization"/>
    <property type="evidence" value="ECO:0007669"/>
    <property type="project" value="TreeGrafter"/>
</dbReference>
<dbReference type="AlphaFoldDB" id="A0AAN4ZHD5"/>
<comment type="caution">
    <text evidence="2">The sequence shown here is derived from an EMBL/GenBank/DDBJ whole genome shotgun (WGS) entry which is preliminary data.</text>
</comment>
<evidence type="ECO:0000256" key="1">
    <source>
        <dbReference type="SAM" id="SignalP"/>
    </source>
</evidence>
<dbReference type="GO" id="GO:0051015">
    <property type="term" value="F:actin filament binding"/>
    <property type="evidence" value="ECO:0007669"/>
    <property type="project" value="TreeGrafter"/>
</dbReference>
<sequence>PHFTLLHLLIVGIIGIAKADINEILGQRTLKSFRGSYLAADIWGNVILKNVTPSTWEQWFILDYPVNSGKVVLKSNRGIFTNQYLRAKDNNLVSLVENVDTSEMWTPSKNEDGSWSFKSYREKWLGAREGESDQVIQHNECGTWEHWYLEAW</sequence>
<dbReference type="SUPFAM" id="SSF50405">
    <property type="entry name" value="Actin-crosslinking proteins"/>
    <property type="match status" value="1"/>
</dbReference>
<organism evidence="2 3">
    <name type="scientific">Pristionchus mayeri</name>
    <dbReference type="NCBI Taxonomy" id="1317129"/>
    <lineage>
        <taxon>Eukaryota</taxon>
        <taxon>Metazoa</taxon>
        <taxon>Ecdysozoa</taxon>
        <taxon>Nematoda</taxon>
        <taxon>Chromadorea</taxon>
        <taxon>Rhabditida</taxon>
        <taxon>Rhabditina</taxon>
        <taxon>Diplogasteromorpha</taxon>
        <taxon>Diplogasteroidea</taxon>
        <taxon>Neodiplogasteridae</taxon>
        <taxon>Pristionchus</taxon>
    </lineage>
</organism>
<dbReference type="EMBL" id="BTRK01000002">
    <property type="protein sequence ID" value="GMR37720.1"/>
    <property type="molecule type" value="Genomic_DNA"/>
</dbReference>
<dbReference type="Proteomes" id="UP001328107">
    <property type="component" value="Unassembled WGS sequence"/>
</dbReference>
<feature type="chain" id="PRO_5042846085" evidence="1">
    <location>
        <begin position="20"/>
        <end position="152"/>
    </location>
</feature>
<feature type="signal peptide" evidence="1">
    <location>
        <begin position="1"/>
        <end position="19"/>
    </location>
</feature>
<name>A0AAN4ZHD5_9BILA</name>
<dbReference type="CDD" id="cd00257">
    <property type="entry name" value="beta-trefoil_FSCN-like"/>
    <property type="match status" value="1"/>
</dbReference>
<keyword evidence="3" id="KW-1185">Reference proteome</keyword>
<evidence type="ECO:0000313" key="3">
    <source>
        <dbReference type="Proteomes" id="UP001328107"/>
    </source>
</evidence>
<protein>
    <submittedName>
        <fullName evidence="2">Uncharacterized protein</fullName>
    </submittedName>
</protein>
<reference evidence="3" key="1">
    <citation type="submission" date="2022-10" db="EMBL/GenBank/DDBJ databases">
        <title>Genome assembly of Pristionchus species.</title>
        <authorList>
            <person name="Yoshida K."/>
            <person name="Sommer R.J."/>
        </authorList>
    </citation>
    <scope>NUCLEOTIDE SEQUENCE [LARGE SCALE GENOMIC DNA]</scope>
    <source>
        <strain evidence="3">RS5460</strain>
    </source>
</reference>
<proteinExistence type="predicted"/>